<dbReference type="WBParaSite" id="ALUE_0001355201-mRNA-1">
    <property type="protein sequence ID" value="ALUE_0001355201-mRNA-1"/>
    <property type="gene ID" value="ALUE_0001355201"/>
</dbReference>
<dbReference type="InterPro" id="IPR056953">
    <property type="entry name" value="CUT_N"/>
</dbReference>
<organism evidence="10 11">
    <name type="scientific">Ascaris lumbricoides</name>
    <name type="common">Giant roundworm</name>
    <dbReference type="NCBI Taxonomy" id="6252"/>
    <lineage>
        <taxon>Eukaryota</taxon>
        <taxon>Metazoa</taxon>
        <taxon>Ecdysozoa</taxon>
        <taxon>Nematoda</taxon>
        <taxon>Chromadorea</taxon>
        <taxon>Rhabditida</taxon>
        <taxon>Spirurina</taxon>
        <taxon>Ascaridomorpha</taxon>
        <taxon>Ascaridoidea</taxon>
        <taxon>Ascarididae</taxon>
        <taxon>Ascaris</taxon>
    </lineage>
</organism>
<name>A0A9J2PUC7_ASCLU</name>
<keyword evidence="4 8" id="KW-0812">Transmembrane</keyword>
<evidence type="ECO:0000256" key="4">
    <source>
        <dbReference type="ARBA" id="ARBA00022692"/>
    </source>
</evidence>
<dbReference type="Pfam" id="PF25301">
    <property type="entry name" value="CUT_C"/>
    <property type="match status" value="1"/>
</dbReference>
<accession>A0A9J2PUC7</accession>
<evidence type="ECO:0000313" key="11">
    <source>
        <dbReference type="WBParaSite" id="ALUE_0001355201-mRNA-1"/>
    </source>
</evidence>
<reference evidence="11" key="1">
    <citation type="submission" date="2023-03" db="UniProtKB">
        <authorList>
            <consortium name="WormBaseParasite"/>
        </authorList>
    </citation>
    <scope>IDENTIFICATION</scope>
</reference>
<dbReference type="GO" id="GO:0005886">
    <property type="term" value="C:plasma membrane"/>
    <property type="evidence" value="ECO:0007669"/>
    <property type="project" value="UniProtKB-SubCell"/>
</dbReference>
<keyword evidence="3" id="KW-1003">Cell membrane</keyword>
<sequence>MGRVYVRGLADDERCFRSFADNLEQTAFSILIQIGDCAMQKQRIRGSLEGVMFSLTVIVSFHSTFVTTADRAYRCMCFFRTIKRLNSAIDMVPISALDLHSSIKVPSCSYTIHTESVNGPEVIYGRVGERIYHVWQCDKDTEGFFVHSCFVTDGHGKRFDLVDADGCPIDRSVQPNLEYDLKYNRVVAPTWGYKFSQTSTLNYQCVLEICKKVIGGCEKHIPPHCGGTNERQFQHDVFGFLSSMEPTSKTCLSHPMLILFLLAAFLLFGPLAALIILMVQKSK</sequence>
<evidence type="ECO:0000313" key="10">
    <source>
        <dbReference type="Proteomes" id="UP000036681"/>
    </source>
</evidence>
<keyword evidence="10" id="KW-1185">Reference proteome</keyword>
<evidence type="ECO:0000259" key="9">
    <source>
        <dbReference type="PROSITE" id="PS51034"/>
    </source>
</evidence>
<dbReference type="Pfam" id="PF25057">
    <property type="entry name" value="CUT_N"/>
    <property type="match status" value="1"/>
</dbReference>
<dbReference type="InterPro" id="IPR057475">
    <property type="entry name" value="CUT_C"/>
</dbReference>
<dbReference type="PANTHER" id="PTHR22907:SF54">
    <property type="entry name" value="GH04558P"/>
    <property type="match status" value="1"/>
</dbReference>
<dbReference type="AlphaFoldDB" id="A0A9J2PUC7"/>
<evidence type="ECO:0000256" key="7">
    <source>
        <dbReference type="ARBA" id="ARBA00023136"/>
    </source>
</evidence>
<evidence type="ECO:0000256" key="6">
    <source>
        <dbReference type="ARBA" id="ARBA00022989"/>
    </source>
</evidence>
<keyword evidence="2" id="KW-0193">Cuticle</keyword>
<evidence type="ECO:0000256" key="3">
    <source>
        <dbReference type="ARBA" id="ARBA00022475"/>
    </source>
</evidence>
<dbReference type="InterPro" id="IPR001507">
    <property type="entry name" value="ZP_dom"/>
</dbReference>
<dbReference type="SMART" id="SM00241">
    <property type="entry name" value="ZP"/>
    <property type="match status" value="1"/>
</dbReference>
<dbReference type="GO" id="GO:0042302">
    <property type="term" value="F:structural constituent of cuticle"/>
    <property type="evidence" value="ECO:0007669"/>
    <property type="project" value="UniProtKB-KW"/>
</dbReference>
<dbReference type="PROSITE" id="PS51034">
    <property type="entry name" value="ZP_2"/>
    <property type="match status" value="1"/>
</dbReference>
<keyword evidence="6 8" id="KW-1133">Transmembrane helix</keyword>
<keyword evidence="5" id="KW-0732">Signal</keyword>
<dbReference type="InterPro" id="IPR051962">
    <property type="entry name" value="Cuticlin"/>
</dbReference>
<evidence type="ECO:0000256" key="2">
    <source>
        <dbReference type="ARBA" id="ARBA00022460"/>
    </source>
</evidence>
<dbReference type="Proteomes" id="UP000036681">
    <property type="component" value="Unplaced"/>
</dbReference>
<evidence type="ECO:0000256" key="5">
    <source>
        <dbReference type="ARBA" id="ARBA00022729"/>
    </source>
</evidence>
<feature type="domain" description="ZP" evidence="9">
    <location>
        <begin position="1"/>
        <end position="224"/>
    </location>
</feature>
<proteinExistence type="predicted"/>
<comment type="subcellular location">
    <subcellularLocation>
        <location evidence="1">Cell membrane</location>
        <topology evidence="1">Single-pass type I membrane protein</topology>
    </subcellularLocation>
</comment>
<feature type="transmembrane region" description="Helical" evidence="8">
    <location>
        <begin position="256"/>
        <end position="279"/>
    </location>
</feature>
<evidence type="ECO:0000256" key="1">
    <source>
        <dbReference type="ARBA" id="ARBA00004251"/>
    </source>
</evidence>
<protein>
    <submittedName>
        <fullName evidence="11">ZP domain-containing protein</fullName>
    </submittedName>
</protein>
<dbReference type="PANTHER" id="PTHR22907">
    <property type="entry name" value="GH04558P"/>
    <property type="match status" value="1"/>
</dbReference>
<keyword evidence="7 8" id="KW-0472">Membrane</keyword>
<evidence type="ECO:0000256" key="8">
    <source>
        <dbReference type="SAM" id="Phobius"/>
    </source>
</evidence>